<gene>
    <name evidence="1" type="ORF">ERICIII_04018</name>
</gene>
<proteinExistence type="predicted"/>
<evidence type="ECO:0000313" key="2">
    <source>
        <dbReference type="Proteomes" id="UP000239833"/>
    </source>
</evidence>
<reference evidence="2" key="1">
    <citation type="submission" date="2017-02" db="EMBL/GenBank/DDBJ databases">
        <title>Delineation of Paenibacillus larvae strains originating from foulbrood outbreaks.</title>
        <authorList>
            <person name="Beims H."/>
            <person name="Bunk B."/>
            <person name="Sproeer C."/>
            <person name="Mohr K.I."/>
            <person name="Pradella S."/>
            <person name="Guenther G."/>
            <person name="Rohde M."/>
            <person name="von der Ohe W."/>
            <person name="Steinert M."/>
        </authorList>
    </citation>
    <scope>NUCLEOTIDE SEQUENCE [LARGE SCALE GENOMIC DNA]</scope>
    <source>
        <strain evidence="2">Eric_III</strain>
    </source>
</reference>
<protein>
    <submittedName>
        <fullName evidence="1">Putative DNA-binding protein</fullName>
    </submittedName>
</protein>
<dbReference type="Proteomes" id="UP000239833">
    <property type="component" value="Chromosome"/>
</dbReference>
<accession>A0A2L1U590</accession>
<organism evidence="1 2">
    <name type="scientific">Paenibacillus larvae subsp. larvae</name>
    <dbReference type="NCBI Taxonomy" id="147375"/>
    <lineage>
        <taxon>Bacteria</taxon>
        <taxon>Bacillati</taxon>
        <taxon>Bacillota</taxon>
        <taxon>Bacilli</taxon>
        <taxon>Bacillales</taxon>
        <taxon>Paenibacillaceae</taxon>
        <taxon>Paenibacillus</taxon>
    </lineage>
</organism>
<sequence>MDSRIALRVEIENAIVKSGYTLSSLSEYSGLSIGNLTCRRKNCGLSP</sequence>
<name>A0A2L1U590_9BACL</name>
<dbReference type="AlphaFoldDB" id="A0A2L1U590"/>
<dbReference type="EMBL" id="CP019655">
    <property type="protein sequence ID" value="AVF28103.1"/>
    <property type="molecule type" value="Genomic_DNA"/>
</dbReference>
<evidence type="ECO:0000313" key="1">
    <source>
        <dbReference type="EMBL" id="AVF28103.1"/>
    </source>
</evidence>
<dbReference type="GO" id="GO:0003677">
    <property type="term" value="F:DNA binding"/>
    <property type="evidence" value="ECO:0007669"/>
    <property type="project" value="UniProtKB-KW"/>
</dbReference>
<keyword evidence="1" id="KW-0238">DNA-binding</keyword>